<evidence type="ECO:0008006" key="3">
    <source>
        <dbReference type="Google" id="ProtNLM"/>
    </source>
</evidence>
<reference evidence="2" key="1">
    <citation type="submission" date="2016-11" db="EMBL/GenBank/DDBJ databases">
        <title>Actinomyces gypaetusis sp. nov. isolated from Gypaetus barbatus in Qinghai Tibet Plateau China.</title>
        <authorList>
            <person name="Meng X."/>
        </authorList>
    </citation>
    <scope>NUCLEOTIDE SEQUENCE [LARGE SCALE GENOMIC DNA]</scope>
    <source>
        <strain evidence="2">DSM 15383</strain>
    </source>
</reference>
<keyword evidence="2" id="KW-1185">Reference proteome</keyword>
<accession>A0A1Q5PMN9</accession>
<proteinExistence type="predicted"/>
<name>A0A1Q5PMN9_9ACTO</name>
<organism evidence="1 2">
    <name type="scientific">Boudabousia marimammalium</name>
    <dbReference type="NCBI Taxonomy" id="156892"/>
    <lineage>
        <taxon>Bacteria</taxon>
        <taxon>Bacillati</taxon>
        <taxon>Actinomycetota</taxon>
        <taxon>Actinomycetes</taxon>
        <taxon>Actinomycetales</taxon>
        <taxon>Actinomycetaceae</taxon>
        <taxon>Boudabousia</taxon>
    </lineage>
</organism>
<dbReference type="RefSeq" id="WP_075361739.1">
    <property type="nucleotide sequence ID" value="NZ_MPDM01000005.1"/>
</dbReference>
<protein>
    <recommendedName>
        <fullName evidence="3">DUF2797 domain-containing protein</fullName>
    </recommendedName>
</protein>
<comment type="caution">
    <text evidence="1">The sequence shown here is derived from an EMBL/GenBank/DDBJ whole genome shotgun (WGS) entry which is preliminary data.</text>
</comment>
<dbReference type="OrthoDB" id="4876946at2"/>
<sequence length="325" mass="35045">MRILVTNFKAAETDTVLTAQTLAEAEGEGSLATGATVIKPSDALHYRADGQRHCIGYWQLKAEGGFTEVPCPWGNRIKKGTQCYRCGRADESWQIHNTTREQASPTLTSYLDRPHFLYVAVFADGSLKVGTSRSARKLSRWIEQGAVMTVRLGEYADGWEVREAENLASKQGGIKQAVRTVTKAKGFLSDVTVGQLAGELADTATEIAGLLDAYGLRGEAVGNELGSLGASLPEALAGLADMDPWVNPVAIKHLGEPLPAYPHELTTGEHNLELVDLVGTTAFVRINEPPEGAFDLAALSGEESEQLYVANFAQLKAFELEQIDA</sequence>
<evidence type="ECO:0000313" key="1">
    <source>
        <dbReference type="EMBL" id="OKL48710.1"/>
    </source>
</evidence>
<dbReference type="STRING" id="156892.BM477_05810"/>
<dbReference type="EMBL" id="MPDM01000005">
    <property type="protein sequence ID" value="OKL48710.1"/>
    <property type="molecule type" value="Genomic_DNA"/>
</dbReference>
<dbReference type="Proteomes" id="UP000186465">
    <property type="component" value="Unassembled WGS sequence"/>
</dbReference>
<gene>
    <name evidence="1" type="ORF">BM477_05810</name>
</gene>
<dbReference type="Pfam" id="PF10977">
    <property type="entry name" value="DUF2797"/>
    <property type="match status" value="1"/>
</dbReference>
<dbReference type="AlphaFoldDB" id="A0A1Q5PMN9"/>
<dbReference type="InterPro" id="IPR021246">
    <property type="entry name" value="DUF2797"/>
</dbReference>
<evidence type="ECO:0000313" key="2">
    <source>
        <dbReference type="Proteomes" id="UP000186465"/>
    </source>
</evidence>